<dbReference type="Gene3D" id="3.40.50.300">
    <property type="entry name" value="P-loop containing nucleotide triphosphate hydrolases"/>
    <property type="match status" value="1"/>
</dbReference>
<dbReference type="PANTHER" id="PTHR47691:SF3">
    <property type="entry name" value="HTH-TYPE TRANSCRIPTIONAL REGULATOR RV0890C-RELATED"/>
    <property type="match status" value="1"/>
</dbReference>
<protein>
    <recommendedName>
        <fullName evidence="1">Bacterial transcriptional activator domain-containing protein</fullName>
    </recommendedName>
</protein>
<keyword evidence="3" id="KW-1185">Reference proteome</keyword>
<reference evidence="2" key="1">
    <citation type="submission" date="2021-01" db="EMBL/GenBank/DDBJ databases">
        <title>Whole genome shotgun sequence of Acrocarpospora phusangensis NBRC 108782.</title>
        <authorList>
            <person name="Komaki H."/>
            <person name="Tamura T."/>
        </authorList>
    </citation>
    <scope>NUCLEOTIDE SEQUENCE</scope>
    <source>
        <strain evidence="2">NBRC 108782</strain>
    </source>
</reference>
<dbReference type="SMART" id="SM01043">
    <property type="entry name" value="BTAD"/>
    <property type="match status" value="1"/>
</dbReference>
<dbReference type="Gene3D" id="1.10.10.10">
    <property type="entry name" value="Winged helix-like DNA-binding domain superfamily/Winged helix DNA-binding domain"/>
    <property type="match status" value="1"/>
</dbReference>
<dbReference type="EMBL" id="BOOA01000020">
    <property type="protein sequence ID" value="GIH24572.1"/>
    <property type="molecule type" value="Genomic_DNA"/>
</dbReference>
<accession>A0A919UNJ6</accession>
<name>A0A919UNJ6_9ACTN</name>
<evidence type="ECO:0000313" key="2">
    <source>
        <dbReference type="EMBL" id="GIH24572.1"/>
    </source>
</evidence>
<dbReference type="InterPro" id="IPR011990">
    <property type="entry name" value="TPR-like_helical_dom_sf"/>
</dbReference>
<dbReference type="PRINTS" id="PR00364">
    <property type="entry name" value="DISEASERSIST"/>
</dbReference>
<comment type="caution">
    <text evidence="2">The sequence shown here is derived from an EMBL/GenBank/DDBJ whole genome shotgun (WGS) entry which is preliminary data.</text>
</comment>
<evidence type="ECO:0000259" key="1">
    <source>
        <dbReference type="SMART" id="SM01043"/>
    </source>
</evidence>
<dbReference type="PANTHER" id="PTHR47691">
    <property type="entry name" value="REGULATOR-RELATED"/>
    <property type="match status" value="1"/>
</dbReference>
<dbReference type="SUPFAM" id="SSF48452">
    <property type="entry name" value="TPR-like"/>
    <property type="match status" value="1"/>
</dbReference>
<dbReference type="InterPro" id="IPR027417">
    <property type="entry name" value="P-loop_NTPase"/>
</dbReference>
<dbReference type="Proteomes" id="UP000640052">
    <property type="component" value="Unassembled WGS sequence"/>
</dbReference>
<dbReference type="InterPro" id="IPR005158">
    <property type="entry name" value="BTAD"/>
</dbReference>
<feature type="domain" description="Bacterial transcriptional activator" evidence="1">
    <location>
        <begin position="89"/>
        <end position="217"/>
    </location>
</feature>
<dbReference type="SUPFAM" id="SSF52540">
    <property type="entry name" value="P-loop containing nucleoside triphosphate hydrolases"/>
    <property type="match status" value="1"/>
</dbReference>
<gene>
    <name evidence="2" type="ORF">Aph01nite_28820</name>
</gene>
<dbReference type="AlphaFoldDB" id="A0A919UNJ6"/>
<proteinExistence type="predicted"/>
<evidence type="ECO:0000313" key="3">
    <source>
        <dbReference type="Proteomes" id="UP000640052"/>
    </source>
</evidence>
<sequence>MFGPPYMAIGETPVAVRSAKSRALLCYLAAVPGPRPRAELAGLLWGERPDVQARGSLRLAVSELRKGVGDWLDVSRDHVGLRGEVACHVDHARLGRAATIGEALPLWRGEFLDGVTFFDAPAFAGWLAAERLRVRALFRDLLVRKAGPAHEVVRLARLLADLDPYDEEVHRLLITALAETGNRAAALVCYTELGDRLATDLGVEPSAETRAVREALGPQRRRGAPPVPSTPLVGRDAEVEQVMALLDRERIVTLLGPGGVGKTRLALAAAARTPAAAFVTFAGVGPEAAVTTVARRLGMDLSSPRPARELLLEALAERSLLLVLDNLEHLPGFDVVIGELLAACPDVRVLATSRRRLGLPGPAVVVEGLAADAAGELFAVRAQAVRPGFDAHGEAALVAGICAATRGLPLAIELAAGLLRALSCADVAKRLDLGLLGADGPAPRPRHATMRRVFETSWTLLTPEGRRMLAALSVFAGGFTLEAALDVAEATPEVLVHLVDHSMITFQPPGRYLMHPLIQRFAAEHLVAEEPVRLRHARHFARLLDTHAHGIRDAADTQAPRLLGADLDNIRLAWAHAPEPAFLDHYWTLCLRLGLYEESAAIVEHGLPGEPPESRARRLRMAAVSHYQLAKERRALHLAEESLDALGEPRPAGTPLAIAVAAVQLIRRGRRRPHQAEAAQALSLVAVFAYYRQDVAVMLSATLRQLAAVERANVPELRAEAYANVATAVRISGQSRLARRYARRADDALASLPFDHVGEAANRARLARGVDQLACGALDAAWRSFTEGRARTLEPRLAEVCTGMLAEAALWRGEFAQAAELYVETGELSARRVGGDDIGRYWCLTGQAEALLRIDGVPSARIREVLTAAAAATERRRTHEQAFGLRNGPIVRVIQRMRLLTGFARTDLRDGHPEEAAVSVREILALIGKLPSAQPGMLECWSGLAELLWELRWRERATVRTVLRGMRGYVARYPGAAARLGWGEVLLRVTAGMPAREPIRTAERLGVAYDVRRAKEAAGLETPNKMS</sequence>
<organism evidence="2 3">
    <name type="scientific">Acrocarpospora phusangensis</name>
    <dbReference type="NCBI Taxonomy" id="1070424"/>
    <lineage>
        <taxon>Bacteria</taxon>
        <taxon>Bacillati</taxon>
        <taxon>Actinomycetota</taxon>
        <taxon>Actinomycetes</taxon>
        <taxon>Streptosporangiales</taxon>
        <taxon>Streptosporangiaceae</taxon>
        <taxon>Acrocarpospora</taxon>
    </lineage>
</organism>
<dbReference type="InterPro" id="IPR036388">
    <property type="entry name" value="WH-like_DNA-bd_sf"/>
</dbReference>
<dbReference type="Pfam" id="PF03704">
    <property type="entry name" value="BTAD"/>
    <property type="match status" value="1"/>
</dbReference>